<dbReference type="Pfam" id="PF00213">
    <property type="entry name" value="OSCP"/>
    <property type="match status" value="1"/>
</dbReference>
<keyword evidence="2 7" id="KW-0813">Transport</keyword>
<comment type="subcellular location">
    <subcellularLocation>
        <location evidence="7">Cell membrane</location>
        <topology evidence="7">Peripheral membrane protein</topology>
    </subcellularLocation>
    <subcellularLocation>
        <location evidence="1">Membrane</location>
    </subcellularLocation>
</comment>
<comment type="function">
    <text evidence="7">This protein is part of the stalk that links CF(0) to CF(1). It either transmits conformational changes from CF(0) to CF(1) or is implicated in proton conduction.</text>
</comment>
<name>A0ABY1AAP0_9LACO</name>
<comment type="caution">
    <text evidence="8">The sequence shown here is derived from an EMBL/GenBank/DDBJ whole genome shotgun (WGS) entry which is preliminary data.</text>
</comment>
<dbReference type="PANTHER" id="PTHR11910">
    <property type="entry name" value="ATP SYNTHASE DELTA CHAIN"/>
    <property type="match status" value="1"/>
</dbReference>
<dbReference type="Gene3D" id="1.10.520.20">
    <property type="entry name" value="N-terminal domain of the delta subunit of the F1F0-ATP synthase"/>
    <property type="match status" value="1"/>
</dbReference>
<evidence type="ECO:0000256" key="5">
    <source>
        <dbReference type="ARBA" id="ARBA00023136"/>
    </source>
</evidence>
<dbReference type="NCBIfam" id="TIGR01145">
    <property type="entry name" value="ATP_synt_delta"/>
    <property type="match status" value="1"/>
</dbReference>
<dbReference type="SUPFAM" id="SSF47928">
    <property type="entry name" value="N-terminal domain of the delta subunit of the F1F0-ATP synthase"/>
    <property type="match status" value="1"/>
</dbReference>
<evidence type="ECO:0000313" key="9">
    <source>
        <dbReference type="Proteomes" id="UP000182089"/>
    </source>
</evidence>
<evidence type="ECO:0000256" key="2">
    <source>
        <dbReference type="ARBA" id="ARBA00022448"/>
    </source>
</evidence>
<evidence type="ECO:0000256" key="4">
    <source>
        <dbReference type="ARBA" id="ARBA00023065"/>
    </source>
</evidence>
<evidence type="ECO:0000313" key="8">
    <source>
        <dbReference type="EMBL" id="SEM55078.1"/>
    </source>
</evidence>
<evidence type="ECO:0000256" key="1">
    <source>
        <dbReference type="ARBA" id="ARBA00004370"/>
    </source>
</evidence>
<protein>
    <recommendedName>
        <fullName evidence="7">ATP synthase subunit delta</fullName>
    </recommendedName>
    <alternativeName>
        <fullName evidence="7">ATP synthase F(1) sector subunit delta</fullName>
    </alternativeName>
    <alternativeName>
        <fullName evidence="7">F-type ATPase subunit delta</fullName>
        <shortName evidence="7">F-ATPase subunit delta</shortName>
    </alternativeName>
</protein>
<reference evidence="8 9" key="1">
    <citation type="submission" date="2016-10" db="EMBL/GenBank/DDBJ databases">
        <authorList>
            <person name="Varghese N."/>
            <person name="Submissions S."/>
        </authorList>
    </citation>
    <scope>NUCLEOTIDE SEQUENCE [LARGE SCALE GENOMIC DNA]</scope>
    <source>
        <strain evidence="8 9">WC1T17</strain>
    </source>
</reference>
<dbReference type="HAMAP" id="MF_01416">
    <property type="entry name" value="ATP_synth_delta_bact"/>
    <property type="match status" value="1"/>
</dbReference>
<keyword evidence="7" id="KW-0139">CF(1)</keyword>
<dbReference type="Proteomes" id="UP000182089">
    <property type="component" value="Unassembled WGS sequence"/>
</dbReference>
<dbReference type="EMBL" id="FOCC01000004">
    <property type="protein sequence ID" value="SEM55078.1"/>
    <property type="molecule type" value="Genomic_DNA"/>
</dbReference>
<evidence type="ECO:0000256" key="6">
    <source>
        <dbReference type="ARBA" id="ARBA00023310"/>
    </source>
</evidence>
<sequence length="180" mass="20131">MALDRQTVAKRYGQALFEVAQAKGVRNETLAELNQIKQALDAEPEFITFMTSPSIKHEDKLAILKQITDEASELTTNLLNMLYDYGRIFNLEDIIDEFNRLNDEFEKVVRVKVTTAIELDEDQKAKLATSFANVVGAEKVLIDPVVDPDIIGGVIMQSASVVYDGSIKSKIEGIKRLLLQ</sequence>
<gene>
    <name evidence="7" type="primary">atpH</name>
    <name evidence="8" type="ORF">SAMN05216431_10474</name>
</gene>
<dbReference type="InterPro" id="IPR000711">
    <property type="entry name" value="ATPase_OSCP/dsu"/>
</dbReference>
<dbReference type="PRINTS" id="PR00125">
    <property type="entry name" value="ATPASEDELTA"/>
</dbReference>
<keyword evidence="4 7" id="KW-0406">Ion transport</keyword>
<evidence type="ECO:0000256" key="3">
    <source>
        <dbReference type="ARBA" id="ARBA00022781"/>
    </source>
</evidence>
<keyword evidence="6 7" id="KW-0066">ATP synthesis</keyword>
<keyword evidence="5 7" id="KW-0472">Membrane</keyword>
<proteinExistence type="inferred from homology"/>
<accession>A0ABY1AAP0</accession>
<dbReference type="InterPro" id="IPR026015">
    <property type="entry name" value="ATP_synth_OSCP/delta_N_sf"/>
</dbReference>
<comment type="similarity">
    <text evidence="7">Belongs to the ATPase delta chain family.</text>
</comment>
<keyword evidence="7" id="KW-1003">Cell membrane</keyword>
<comment type="function">
    <text evidence="7">F(1)F(0) ATP synthase produces ATP from ADP in the presence of a proton or sodium gradient. F-type ATPases consist of two structural domains, F(1) containing the extramembraneous catalytic core and F(0) containing the membrane proton channel, linked together by a central stalk and a peripheral stalk. During catalysis, ATP synthesis in the catalytic domain of F(1) is coupled via a rotary mechanism of the central stalk subunits to proton translocation.</text>
</comment>
<evidence type="ECO:0000256" key="7">
    <source>
        <dbReference type="HAMAP-Rule" id="MF_01416"/>
    </source>
</evidence>
<keyword evidence="3 7" id="KW-0375">Hydrogen ion transport</keyword>
<organism evidence="8 9">
    <name type="scientific">Ligilactobacillus ruminis</name>
    <dbReference type="NCBI Taxonomy" id="1623"/>
    <lineage>
        <taxon>Bacteria</taxon>
        <taxon>Bacillati</taxon>
        <taxon>Bacillota</taxon>
        <taxon>Bacilli</taxon>
        <taxon>Lactobacillales</taxon>
        <taxon>Lactobacillaceae</taxon>
        <taxon>Ligilactobacillus</taxon>
    </lineage>
</organism>